<dbReference type="AlphaFoldDB" id="A0A540VLL0"/>
<reference evidence="2 3" key="1">
    <citation type="submission" date="2019-06" db="EMBL/GenBank/DDBJ databases">
        <title>Genome sequence of Litorilinea aerophila BAA-2444.</title>
        <authorList>
            <person name="Maclea K.S."/>
            <person name="Maurais E.G."/>
            <person name="Iannazzi L.C."/>
        </authorList>
    </citation>
    <scope>NUCLEOTIDE SEQUENCE [LARGE SCALE GENOMIC DNA]</scope>
    <source>
        <strain evidence="2 3">ATCC BAA-2444</strain>
    </source>
</reference>
<keyword evidence="3" id="KW-1185">Reference proteome</keyword>
<organism evidence="2 3">
    <name type="scientific">Litorilinea aerophila</name>
    <dbReference type="NCBI Taxonomy" id="1204385"/>
    <lineage>
        <taxon>Bacteria</taxon>
        <taxon>Bacillati</taxon>
        <taxon>Chloroflexota</taxon>
        <taxon>Caldilineae</taxon>
        <taxon>Caldilineales</taxon>
        <taxon>Caldilineaceae</taxon>
        <taxon>Litorilinea</taxon>
    </lineage>
</organism>
<evidence type="ECO:0000259" key="1">
    <source>
        <dbReference type="PROSITE" id="PS50914"/>
    </source>
</evidence>
<feature type="domain" description="BON" evidence="1">
    <location>
        <begin position="13"/>
        <end position="87"/>
    </location>
</feature>
<dbReference type="RefSeq" id="WP_141608313.1">
    <property type="nucleotide sequence ID" value="NZ_VIGC02000002.1"/>
</dbReference>
<protein>
    <submittedName>
        <fullName evidence="2">BON domain-containing protein</fullName>
    </submittedName>
</protein>
<dbReference type="InParanoid" id="A0A540VLL0"/>
<evidence type="ECO:0000313" key="3">
    <source>
        <dbReference type="Proteomes" id="UP000317371"/>
    </source>
</evidence>
<sequence>MGFWSKLFGEKYNDTELEAHVRTAINADPLIKDASMINISCQKGVIKLSGKVSRVEDKDRLEGIVRSALRNAGLKYQSIVNEVNVAQPA</sequence>
<dbReference type="PROSITE" id="PS50914">
    <property type="entry name" value="BON"/>
    <property type="match status" value="1"/>
</dbReference>
<dbReference type="Proteomes" id="UP000317371">
    <property type="component" value="Unassembled WGS sequence"/>
</dbReference>
<accession>A0A540VLL0</accession>
<gene>
    <name evidence="2" type="ORF">FKZ61_01550</name>
</gene>
<dbReference type="Pfam" id="PF04972">
    <property type="entry name" value="BON"/>
    <property type="match status" value="1"/>
</dbReference>
<dbReference type="InterPro" id="IPR007055">
    <property type="entry name" value="BON_dom"/>
</dbReference>
<proteinExistence type="predicted"/>
<dbReference type="EMBL" id="VIGC01000002">
    <property type="protein sequence ID" value="TQE97586.1"/>
    <property type="molecule type" value="Genomic_DNA"/>
</dbReference>
<comment type="caution">
    <text evidence="2">The sequence shown here is derived from an EMBL/GenBank/DDBJ whole genome shotgun (WGS) entry which is preliminary data.</text>
</comment>
<name>A0A540VLL0_9CHLR</name>
<evidence type="ECO:0000313" key="2">
    <source>
        <dbReference type="EMBL" id="TQE97586.1"/>
    </source>
</evidence>